<name>A0A5C5YHJ1_9BACT</name>
<feature type="compositionally biased region" description="Polar residues" evidence="8">
    <location>
        <begin position="122"/>
        <end position="141"/>
    </location>
</feature>
<evidence type="ECO:0000256" key="8">
    <source>
        <dbReference type="SAM" id="MobiDB-lite"/>
    </source>
</evidence>
<evidence type="ECO:0000259" key="9">
    <source>
        <dbReference type="Pfam" id="PF00749"/>
    </source>
</evidence>
<dbReference type="InterPro" id="IPR000924">
    <property type="entry name" value="Glu/Gln-tRNA-synth"/>
</dbReference>
<accession>A0A5C5YHJ1</accession>
<dbReference type="InterPro" id="IPR020058">
    <property type="entry name" value="Glu/Gln-tRNA-synth_Ib_cat-dom"/>
</dbReference>
<feature type="domain" description="Glutamyl/glutaminyl-tRNA synthetase class Ib catalytic" evidence="9">
    <location>
        <begin position="168"/>
        <end position="303"/>
    </location>
</feature>
<comment type="similarity">
    <text evidence="7">Belongs to the class-I aminoacyl-tRNA synthetase family.</text>
</comment>
<feature type="compositionally biased region" description="Polar residues" evidence="8">
    <location>
        <begin position="103"/>
        <end position="115"/>
    </location>
</feature>
<keyword evidence="7" id="KW-0648">Protein biosynthesis</keyword>
<evidence type="ECO:0000256" key="5">
    <source>
        <dbReference type="ARBA" id="ARBA00022840"/>
    </source>
</evidence>
<dbReference type="PANTHER" id="PTHR43311:SF1">
    <property type="entry name" value="GLUTAMYL-Q TRNA(ASP) SYNTHETASE"/>
    <property type="match status" value="1"/>
</dbReference>
<dbReference type="InterPro" id="IPR049940">
    <property type="entry name" value="GluQ/Sye"/>
</dbReference>
<dbReference type="GO" id="GO:0004818">
    <property type="term" value="F:glutamate-tRNA ligase activity"/>
    <property type="evidence" value="ECO:0007669"/>
    <property type="project" value="UniProtKB-EC"/>
</dbReference>
<reference evidence="10 11" key="1">
    <citation type="submission" date="2019-02" db="EMBL/GenBank/DDBJ databases">
        <title>Deep-cultivation of Planctomycetes and their phenomic and genomic characterization uncovers novel biology.</title>
        <authorList>
            <person name="Wiegand S."/>
            <person name="Jogler M."/>
            <person name="Boedeker C."/>
            <person name="Pinto D."/>
            <person name="Vollmers J."/>
            <person name="Rivas-Marin E."/>
            <person name="Kohn T."/>
            <person name="Peeters S.H."/>
            <person name="Heuer A."/>
            <person name="Rast P."/>
            <person name="Oberbeckmann S."/>
            <person name="Bunk B."/>
            <person name="Jeske O."/>
            <person name="Meyerdierks A."/>
            <person name="Storesund J.E."/>
            <person name="Kallscheuer N."/>
            <person name="Luecker S."/>
            <person name="Lage O.M."/>
            <person name="Pohl T."/>
            <person name="Merkel B.J."/>
            <person name="Hornburger P."/>
            <person name="Mueller R.-W."/>
            <person name="Bruemmer F."/>
            <person name="Labrenz M."/>
            <person name="Spormann A.M."/>
            <person name="Op Den Camp H."/>
            <person name="Overmann J."/>
            <person name="Amann R."/>
            <person name="Jetten M.S.M."/>
            <person name="Mascher T."/>
            <person name="Medema M.H."/>
            <person name="Devos D.P."/>
            <person name="Kaster A.-K."/>
            <person name="Ovreas L."/>
            <person name="Rohde M."/>
            <person name="Galperin M.Y."/>
            <person name="Jogler C."/>
        </authorList>
    </citation>
    <scope>NUCLEOTIDE SEQUENCE [LARGE SCALE GENOMIC DNA]</scope>
    <source>
        <strain evidence="10 11">CA85</strain>
    </source>
</reference>
<evidence type="ECO:0000256" key="3">
    <source>
        <dbReference type="ARBA" id="ARBA00022741"/>
    </source>
</evidence>
<keyword evidence="5 7" id="KW-0067">ATP-binding</keyword>
<comment type="caution">
    <text evidence="10">The sequence shown here is derived from an EMBL/GenBank/DDBJ whole genome shotgun (WGS) entry which is preliminary data.</text>
</comment>
<keyword evidence="11" id="KW-1185">Reference proteome</keyword>
<sequence length="343" mass="37975">MCRLAPSPTGAQHLGNARTFLLAYWSARAQAAELILRIEDIDSPRVKPWATDQVIEDLTWLGIEYDGDPLIQTERTELYRNVLDRMIADDRVYPCTCSRSDIETASSAPHESSGPQRRATARPTSQANSPAGDATSAQAPPQRSLPAESTIYPGTCSGWQLGDPLPEEVTYCWRFRSNPSHQSFTDLVVGTVGCQPATAIGDFPVTRKEGPAAYQLAVVVDDIQAGVSEVVRGDDLLLSTFRQMQIYEYLDRPTPRYAHVPLVVGADGRRLAKRHGDTRLSHYRDQGVAPESIVSWAARSAMSDLNSLPSPGETADWNLSRWHAEMIARLEWSQLSPDQVRYP</sequence>
<feature type="domain" description="Glutamyl/glutaminyl-tRNA synthetase class Ib catalytic" evidence="9">
    <location>
        <begin position="2"/>
        <end position="113"/>
    </location>
</feature>
<evidence type="ECO:0000313" key="11">
    <source>
        <dbReference type="Proteomes" id="UP000318053"/>
    </source>
</evidence>
<evidence type="ECO:0000256" key="1">
    <source>
        <dbReference type="ARBA" id="ARBA00022598"/>
    </source>
</evidence>
<evidence type="ECO:0000256" key="7">
    <source>
        <dbReference type="RuleBase" id="RU363037"/>
    </source>
</evidence>
<keyword evidence="2" id="KW-0479">Metal-binding</keyword>
<keyword evidence="1 7" id="KW-0436">Ligase</keyword>
<evidence type="ECO:0000256" key="4">
    <source>
        <dbReference type="ARBA" id="ARBA00022833"/>
    </source>
</evidence>
<proteinExistence type="inferred from homology"/>
<dbReference type="GO" id="GO:0005524">
    <property type="term" value="F:ATP binding"/>
    <property type="evidence" value="ECO:0007669"/>
    <property type="project" value="UniProtKB-KW"/>
</dbReference>
<dbReference type="EMBL" id="SJPK01000002">
    <property type="protein sequence ID" value="TWT74205.1"/>
    <property type="molecule type" value="Genomic_DNA"/>
</dbReference>
<evidence type="ECO:0000256" key="2">
    <source>
        <dbReference type="ARBA" id="ARBA00022723"/>
    </source>
</evidence>
<protein>
    <submittedName>
        <fullName evidence="10">Glutamate--tRNA ligase 1</fullName>
        <ecNumber evidence="10">6.1.1.17</ecNumber>
    </submittedName>
</protein>
<dbReference type="EC" id="6.1.1.17" evidence="10"/>
<dbReference type="Proteomes" id="UP000318053">
    <property type="component" value="Unassembled WGS sequence"/>
</dbReference>
<feature type="region of interest" description="Disordered" evidence="8">
    <location>
        <begin position="103"/>
        <end position="149"/>
    </location>
</feature>
<dbReference type="PANTHER" id="PTHR43311">
    <property type="entry name" value="GLUTAMATE--TRNA LIGASE"/>
    <property type="match status" value="1"/>
</dbReference>
<dbReference type="PRINTS" id="PR00987">
    <property type="entry name" value="TRNASYNTHGLU"/>
</dbReference>
<evidence type="ECO:0000313" key="10">
    <source>
        <dbReference type="EMBL" id="TWT74205.1"/>
    </source>
</evidence>
<dbReference type="SUPFAM" id="SSF52374">
    <property type="entry name" value="Nucleotidylyl transferase"/>
    <property type="match status" value="1"/>
</dbReference>
<evidence type="ECO:0000256" key="6">
    <source>
        <dbReference type="ARBA" id="ARBA00023146"/>
    </source>
</evidence>
<dbReference type="GO" id="GO:0006424">
    <property type="term" value="P:glutamyl-tRNA aminoacylation"/>
    <property type="evidence" value="ECO:0007669"/>
    <property type="project" value="TreeGrafter"/>
</dbReference>
<keyword evidence="3 7" id="KW-0547">Nucleotide-binding</keyword>
<dbReference type="InterPro" id="IPR014729">
    <property type="entry name" value="Rossmann-like_a/b/a_fold"/>
</dbReference>
<keyword evidence="6 7" id="KW-0030">Aminoacyl-tRNA synthetase</keyword>
<gene>
    <name evidence="10" type="primary">gltX1</name>
    <name evidence="10" type="ORF">CA85_10920</name>
</gene>
<dbReference type="AlphaFoldDB" id="A0A5C5YHJ1"/>
<dbReference type="GO" id="GO:0005829">
    <property type="term" value="C:cytosol"/>
    <property type="evidence" value="ECO:0007669"/>
    <property type="project" value="TreeGrafter"/>
</dbReference>
<dbReference type="Gene3D" id="3.40.50.620">
    <property type="entry name" value="HUPs"/>
    <property type="match status" value="1"/>
</dbReference>
<keyword evidence="4" id="KW-0862">Zinc</keyword>
<organism evidence="10 11">
    <name type="scientific">Allorhodopirellula solitaria</name>
    <dbReference type="NCBI Taxonomy" id="2527987"/>
    <lineage>
        <taxon>Bacteria</taxon>
        <taxon>Pseudomonadati</taxon>
        <taxon>Planctomycetota</taxon>
        <taxon>Planctomycetia</taxon>
        <taxon>Pirellulales</taxon>
        <taxon>Pirellulaceae</taxon>
        <taxon>Allorhodopirellula</taxon>
    </lineage>
</organism>
<dbReference type="Pfam" id="PF00749">
    <property type="entry name" value="tRNA-synt_1c"/>
    <property type="match status" value="2"/>
</dbReference>